<dbReference type="EMBL" id="VNHX01000011">
    <property type="protein sequence ID" value="TYP94628.1"/>
    <property type="molecule type" value="Genomic_DNA"/>
</dbReference>
<sequence length="65" mass="7319">MFYENGQSQEPYLNIALSYKQPSKNRVQVIRFGGQVSQKTFQTIVIAMSVHRTKKGKASIGLTKS</sequence>
<protein>
    <submittedName>
        <fullName evidence="1">Uncharacterized protein</fullName>
    </submittedName>
</protein>
<keyword evidence="2" id="KW-1185">Reference proteome</keyword>
<gene>
    <name evidence="1" type="ORF">BC792_11136</name>
</gene>
<reference evidence="1 2" key="1">
    <citation type="submission" date="2019-07" db="EMBL/GenBank/DDBJ databases">
        <title>Genomic Encyclopedia of Archaeal and Bacterial Type Strains, Phase II (KMG-II): from individual species to whole genera.</title>
        <authorList>
            <person name="Goeker M."/>
        </authorList>
    </citation>
    <scope>NUCLEOTIDE SEQUENCE [LARGE SCALE GENOMIC DNA]</scope>
    <source>
        <strain evidence="1 2">DSM 18850</strain>
    </source>
</reference>
<proteinExistence type="predicted"/>
<dbReference type="Proteomes" id="UP000325105">
    <property type="component" value="Unassembled WGS sequence"/>
</dbReference>
<organism evidence="1 2">
    <name type="scientific">Sphingobacterium allocomposti</name>
    <dbReference type="NCBI Taxonomy" id="415956"/>
    <lineage>
        <taxon>Bacteria</taxon>
        <taxon>Pseudomonadati</taxon>
        <taxon>Bacteroidota</taxon>
        <taxon>Sphingobacteriia</taxon>
        <taxon>Sphingobacteriales</taxon>
        <taxon>Sphingobacteriaceae</taxon>
        <taxon>Sphingobacterium</taxon>
    </lineage>
</organism>
<comment type="caution">
    <text evidence="1">The sequence shown here is derived from an EMBL/GenBank/DDBJ whole genome shotgun (WGS) entry which is preliminary data.</text>
</comment>
<accession>A0A5S5DGY8</accession>
<evidence type="ECO:0000313" key="2">
    <source>
        <dbReference type="Proteomes" id="UP000325105"/>
    </source>
</evidence>
<dbReference type="AlphaFoldDB" id="A0A5S5DGY8"/>
<name>A0A5S5DGY8_9SPHI</name>
<evidence type="ECO:0000313" key="1">
    <source>
        <dbReference type="EMBL" id="TYP94628.1"/>
    </source>
</evidence>